<organism evidence="2 3">
    <name type="scientific">Claveliimonas bilis</name>
    <dbReference type="NCBI Taxonomy" id="3028070"/>
    <lineage>
        <taxon>Bacteria</taxon>
        <taxon>Bacillati</taxon>
        <taxon>Bacillota</taxon>
        <taxon>Clostridia</taxon>
        <taxon>Lachnospirales</taxon>
        <taxon>Lachnospiraceae</taxon>
        <taxon>Claveliimonas</taxon>
    </lineage>
</organism>
<dbReference type="RefSeq" id="WP_230106421.1">
    <property type="nucleotide sequence ID" value="NZ_AP024845.1"/>
</dbReference>
<sequence length="427" mass="49350">MRGGSILGIELNDQYCQISFYDEAKHEPETLEVAVDNYQIPLILGYYKEQWVYGKEAKRLATINEGCTVSDLYQKALRQEKVRIGGKNHDAVWLLAKFFELALERFRQIEYLTFSVPRTDIDISKMLKGIAQFVGIAKDSVYVQDYKESFCHYMFYQPKELWQYEAALFYCDRNEIRAYMLRRLRGVRGRGDELFVAVDEVANAHMKELAAIYPVLNVDKAKDADERFKAFIQSVFDKKVVSSVYLTGEGFENNWYPASLKVLCNGRRAFLGNNLYSKGACYTAYRKCRDYEDSPIYLDESKMTDQICLRMRVRGKEGWYPIVQWGSHWYEADGQWDVLLEDTSDIEIHIESLASGELQAETVSLAGLPERKDYAMRLTIEVMFLDEQTCRITFKDAGFGEFFPATDFQVEKTIHLGGSNGQFNSLS</sequence>
<accession>A0ABM8I2N3</accession>
<keyword evidence="3" id="KW-1185">Reference proteome</keyword>
<reference evidence="3" key="1">
    <citation type="journal article" date="2023" name="Int. J. Syst. Evol. Microbiol.">
        <title>Claveliimonas bilis gen. nov., sp. nov., deoxycholic acid-producing bacteria isolated from human faeces, and reclassification of Sellimonas monacensis Zenner et al. 2021 as Claveliimonas monacensis comb. nov.</title>
        <authorList>
            <person name="Hisatomi A."/>
            <person name="Kastawa N.W.E.P.G."/>
            <person name="Song I."/>
            <person name="Ohkuma M."/>
            <person name="Fukiya S."/>
            <person name="Sakamoto M."/>
        </authorList>
    </citation>
    <scope>NUCLEOTIDE SEQUENCE [LARGE SCALE GENOMIC DNA]</scope>
    <source>
        <strain evidence="3">12BBH14</strain>
    </source>
</reference>
<name>A0ABM8I2N3_9FIRM</name>
<dbReference type="InterPro" id="IPR043770">
    <property type="entry name" value="DUF5716_C"/>
</dbReference>
<dbReference type="Pfam" id="PF18980">
    <property type="entry name" value="DUF5716_C"/>
    <property type="match status" value="1"/>
</dbReference>
<dbReference type="EMBL" id="AP027742">
    <property type="protein sequence ID" value="BDZ77252.1"/>
    <property type="molecule type" value="Genomic_DNA"/>
</dbReference>
<feature type="domain" description="DUF5716" evidence="1">
    <location>
        <begin position="112"/>
        <end position="416"/>
    </location>
</feature>
<proteinExistence type="predicted"/>
<dbReference type="Proteomes" id="UP001305815">
    <property type="component" value="Chromosome"/>
</dbReference>
<evidence type="ECO:0000313" key="3">
    <source>
        <dbReference type="Proteomes" id="UP001305815"/>
    </source>
</evidence>
<evidence type="ECO:0000259" key="1">
    <source>
        <dbReference type="Pfam" id="PF18980"/>
    </source>
</evidence>
<evidence type="ECO:0000313" key="2">
    <source>
        <dbReference type="EMBL" id="BDZ77252.1"/>
    </source>
</evidence>
<protein>
    <recommendedName>
        <fullName evidence="1">DUF5716 domain-containing protein</fullName>
    </recommendedName>
</protein>
<gene>
    <name evidence="2" type="ORF">Lac1_14350</name>
</gene>